<evidence type="ECO:0000313" key="4">
    <source>
        <dbReference type="EMBL" id="KAB7576178.1"/>
    </source>
</evidence>
<dbReference type="Proteomes" id="UP000183509">
    <property type="component" value="Unassembled WGS sequence"/>
</dbReference>
<dbReference type="EMBL" id="QHGU01000042">
    <property type="protein sequence ID" value="PZM55466.1"/>
    <property type="molecule type" value="Genomic_DNA"/>
</dbReference>
<comment type="caution">
    <text evidence="4">The sequence shown here is derived from an EMBL/GenBank/DDBJ whole genome shotgun (WGS) entry which is preliminary data.</text>
</comment>
<reference evidence="8 13" key="3">
    <citation type="submission" date="2017-02" db="EMBL/GenBank/DDBJ databases">
        <title>Clonality and virulence of isolates of VRE in Hematopoietic Stem Cell Transplanted (HSCT) patients.</title>
        <authorList>
            <person name="Marchi A.P."/>
            <person name="Martins R.C."/>
            <person name="Marie S.K."/>
            <person name="Levin A.S."/>
            <person name="Costa S.F."/>
        </authorList>
    </citation>
    <scope>NUCLEOTIDE SEQUENCE [LARGE SCALE GENOMIC DNA]</scope>
    <source>
        <strain evidence="8 13">LIM1759</strain>
    </source>
</reference>
<proteinExistence type="inferred from homology"/>
<dbReference type="Proteomes" id="UP001260956">
    <property type="component" value="Unassembled WGS sequence"/>
</dbReference>
<dbReference type="PANTHER" id="PTHR43540:SF14">
    <property type="entry name" value="ISOCHORISMATASE"/>
    <property type="match status" value="1"/>
</dbReference>
<reference evidence="7" key="7">
    <citation type="submission" date="2023-03" db="EMBL/GenBank/DDBJ databases">
        <authorList>
            <person name="Shen W."/>
            <person name="Cai J."/>
        </authorList>
    </citation>
    <scope>NUCLEOTIDE SEQUENCE</scope>
    <source>
        <strain evidence="7">B1010-2</strain>
    </source>
</reference>
<dbReference type="Gene3D" id="3.40.50.850">
    <property type="entry name" value="Isochorismatase-like"/>
    <property type="match status" value="1"/>
</dbReference>
<reference evidence="4 15" key="5">
    <citation type="submission" date="2019-10" db="EMBL/GenBank/DDBJ databases">
        <title>Evolutionary dynamics of vancomycin-resistant Enterococcus faecium during gastrointestinal tract colonization and bloodstream infection in immunocompromised pediatric patients.</title>
        <authorList>
            <person name="Chilambi G.S."/>
            <person name="Nordstrom H.R."/>
            <person name="Evans D.R."/>
            <person name="Ferrolino J."/>
            <person name="Hayden R.T."/>
            <person name="Maron G.M."/>
            <person name="Vo A.N."/>
            <person name="Gilmore M.S."/>
            <person name="Wolf J."/>
            <person name="Rosch J.W."/>
            <person name="Van Tyne D."/>
        </authorList>
    </citation>
    <scope>NUCLEOTIDE SEQUENCE [LARGE SCALE GENOMIC DNA]</scope>
    <source>
        <strain evidence="4 15">VRECG27</strain>
    </source>
</reference>
<organism evidence="4 15">
    <name type="scientific">Enterococcus faecium</name>
    <name type="common">Streptococcus faecium</name>
    <dbReference type="NCBI Taxonomy" id="1352"/>
    <lineage>
        <taxon>Bacteria</taxon>
        <taxon>Bacillati</taxon>
        <taxon>Bacillota</taxon>
        <taxon>Bacilli</taxon>
        <taxon>Lactobacillales</taxon>
        <taxon>Enterococcaceae</taxon>
        <taxon>Enterococcus</taxon>
    </lineage>
</organism>
<evidence type="ECO:0000313" key="7">
    <source>
        <dbReference type="EMBL" id="MDT2369747.1"/>
    </source>
</evidence>
<evidence type="ECO:0000256" key="1">
    <source>
        <dbReference type="ARBA" id="ARBA00006336"/>
    </source>
</evidence>
<keyword evidence="2 4" id="KW-0378">Hydrolase</keyword>
<dbReference type="EC" id="3.-.-.-" evidence="10"/>
<dbReference type="Pfam" id="PF00857">
    <property type="entry name" value="Isochorismatase"/>
    <property type="match status" value="1"/>
</dbReference>
<dbReference type="EMBL" id="JAMWMK010000013">
    <property type="protein sequence ID" value="MDC4248242.1"/>
    <property type="molecule type" value="Genomic_DNA"/>
</dbReference>
<evidence type="ECO:0000313" key="10">
    <source>
        <dbReference type="EMBL" id="SAZ07812.1"/>
    </source>
</evidence>
<sequence length="168" mass="19204">MSNTADAIVVIDLQKGVCFDSSPIHELETVTALVNKRIKTYETIGKPVIFVQHEDAQLVPQTKPWELLSELSIPEHSYFVRKTHANSFYKTNLSVLLTELDCHSIELCGAQAEYCIDTTVKFAHGLGYQLMMCRGATTTYDNPFMKAKETIAFYEKIWDKRFLTFLEQ</sequence>
<evidence type="ECO:0000313" key="13">
    <source>
        <dbReference type="Proteomes" id="UP000191171"/>
    </source>
</evidence>
<dbReference type="EMBL" id="WEFP01000001">
    <property type="protein sequence ID" value="KAB7576178.1"/>
    <property type="molecule type" value="Genomic_DNA"/>
</dbReference>
<evidence type="ECO:0000313" key="15">
    <source>
        <dbReference type="Proteomes" id="UP000469871"/>
    </source>
</evidence>
<dbReference type="Proteomes" id="UP000469871">
    <property type="component" value="Unassembled WGS sequence"/>
</dbReference>
<dbReference type="SUPFAM" id="SSF52499">
    <property type="entry name" value="Isochorismatase-like hydrolases"/>
    <property type="match status" value="1"/>
</dbReference>
<dbReference type="GO" id="GO:0016787">
    <property type="term" value="F:hydrolase activity"/>
    <property type="evidence" value="ECO:0007669"/>
    <property type="project" value="UniProtKB-KW"/>
</dbReference>
<evidence type="ECO:0000313" key="9">
    <source>
        <dbReference type="EMBL" id="PZM55466.1"/>
    </source>
</evidence>
<evidence type="ECO:0000313" key="12">
    <source>
        <dbReference type="Proteomes" id="UP000183509"/>
    </source>
</evidence>
<dbReference type="OMA" id="MQNGVFA"/>
<evidence type="ECO:0000313" key="14">
    <source>
        <dbReference type="Proteomes" id="UP000249070"/>
    </source>
</evidence>
<dbReference type="GeneID" id="66454427"/>
<evidence type="ECO:0000313" key="6">
    <source>
        <dbReference type="EMBL" id="MDC4248242.1"/>
    </source>
</evidence>
<evidence type="ECO:0000313" key="5">
    <source>
        <dbReference type="EMBL" id="KWX19125.1"/>
    </source>
</evidence>
<dbReference type="STRING" id="1352.AL014_06735"/>
<dbReference type="AlphaFoldDB" id="A0A132YZ51"/>
<dbReference type="Proteomes" id="UP000191171">
    <property type="component" value="Unassembled WGS sequence"/>
</dbReference>
<dbReference type="PATRIC" id="fig|1352.1358.peg.1654"/>
<accession>A0A132YZ51</accession>
<dbReference type="InterPro" id="IPR000868">
    <property type="entry name" value="Isochorismatase-like_dom"/>
</dbReference>
<dbReference type="EMBL" id="MVGJ01000079">
    <property type="protein sequence ID" value="OOL80229.1"/>
    <property type="molecule type" value="Genomic_DNA"/>
</dbReference>
<dbReference type="InterPro" id="IPR050272">
    <property type="entry name" value="Isochorismatase-like_hydrls"/>
</dbReference>
<gene>
    <name evidence="5" type="ORF">AWT83_11825</name>
    <name evidence="8" type="ORF">B1P95_12065</name>
    <name evidence="9" type="ORF">DKP91_09330</name>
    <name evidence="10" type="ORF">DTPHA_601338</name>
    <name evidence="4" type="ORF">GBM73_02090</name>
    <name evidence="6" type="ORF">M3X98_09270</name>
    <name evidence="7" type="ORF">P6Z85_06185</name>
</gene>
<reference evidence="6" key="6">
    <citation type="submission" date="2022-05" db="EMBL/GenBank/DDBJ databases">
        <title>Draft genome sequences of Clostridium perfringens strains isolated from Peru.</title>
        <authorList>
            <person name="Hurtado R."/>
            <person name="Lima L."/>
            <person name="Sousa T."/>
            <person name="Jaiswal A.K."/>
            <person name="Tiwari S."/>
            <person name="Maturrano L."/>
            <person name="Brenig B."/>
            <person name="Azevedo V."/>
        </authorList>
    </citation>
    <scope>NUCLEOTIDE SEQUENCE</scope>
    <source>
        <strain evidence="6">CP4</strain>
    </source>
</reference>
<evidence type="ECO:0000313" key="11">
    <source>
        <dbReference type="Proteomes" id="UP000070452"/>
    </source>
</evidence>
<dbReference type="EMBL" id="JARPTX010000015">
    <property type="protein sequence ID" value="MDT2369747.1"/>
    <property type="molecule type" value="Genomic_DNA"/>
</dbReference>
<evidence type="ECO:0000256" key="2">
    <source>
        <dbReference type="ARBA" id="ARBA00022801"/>
    </source>
</evidence>
<feature type="domain" description="Isochorismatase-like" evidence="3">
    <location>
        <begin position="7"/>
        <end position="142"/>
    </location>
</feature>
<evidence type="ECO:0000259" key="3">
    <source>
        <dbReference type="Pfam" id="PF00857"/>
    </source>
</evidence>
<reference evidence="9 14" key="4">
    <citation type="submission" date="2018-05" db="EMBL/GenBank/DDBJ databases">
        <title>Vancomycin-resistant Enterococcus faecium strain from Chelyabinsk, Russia.</title>
        <authorList>
            <person name="Gostev V."/>
            <person name="Goncharov A."/>
            <person name="Kolodzhieva V."/>
            <person name="Suvorov A."/>
            <person name="Sidorenko S."/>
            <person name="Zueva L."/>
        </authorList>
    </citation>
    <scope>NUCLEOTIDE SEQUENCE [LARGE SCALE GENOMIC DNA]</scope>
    <source>
        <strain evidence="9 14">20</strain>
    </source>
</reference>
<reference evidence="10 12" key="2">
    <citation type="submission" date="2016-04" db="EMBL/GenBank/DDBJ databases">
        <authorList>
            <person name="Millard A."/>
        </authorList>
    </citation>
    <scope>NUCLEOTIDE SEQUENCE [LARGE SCALE GENOMIC DNA]</scope>
    <source>
        <strain evidence="10">Isolate 22</strain>
    </source>
</reference>
<reference evidence="5 11" key="1">
    <citation type="submission" date="2016-01" db="EMBL/GenBank/DDBJ databases">
        <title>Molecular Mechanisms for transfer of large genomic segments between Enterococcus faecium strains.</title>
        <authorList>
            <person name="Garcia-Solache M.A."/>
            <person name="Lebreton F."/>
            <person name="Mclaughlin R.E."/>
            <person name="Whiteaker J.D."/>
            <person name="Gilmore M.S."/>
            <person name="Rice L.B."/>
        </authorList>
    </citation>
    <scope>NUCLEOTIDE SEQUENCE [LARGE SCALE GENOMIC DNA]</scope>
    <source>
        <strain evidence="5 11">D344RRF x C68</strain>
    </source>
</reference>
<dbReference type="InterPro" id="IPR036380">
    <property type="entry name" value="Isochorismatase-like_sf"/>
</dbReference>
<dbReference type="CDD" id="cd01014">
    <property type="entry name" value="nicotinamidase_related"/>
    <property type="match status" value="1"/>
</dbReference>
<dbReference type="Proteomes" id="UP000249070">
    <property type="component" value="Unassembled WGS sequence"/>
</dbReference>
<evidence type="ECO:0000313" key="8">
    <source>
        <dbReference type="EMBL" id="OOL80229.1"/>
    </source>
</evidence>
<comment type="similarity">
    <text evidence="1">Belongs to the isochorismatase family.</text>
</comment>
<dbReference type="RefSeq" id="WP_002296634.1">
    <property type="nucleotide sequence ID" value="NZ_AP024831.1"/>
</dbReference>
<dbReference type="EMBL" id="FKLM01000017">
    <property type="protein sequence ID" value="SAZ07812.1"/>
    <property type="molecule type" value="Genomic_DNA"/>
</dbReference>
<protein>
    <submittedName>
        <fullName evidence="5">Amidase</fullName>
    </submittedName>
    <submittedName>
        <fullName evidence="4 7">Cysteine hydrolase</fullName>
    </submittedName>
    <submittedName>
        <fullName evidence="10">Isochorismatase family hydrolase</fullName>
        <ecNumber evidence="10">3.-.-.-</ecNumber>
    </submittedName>
</protein>
<name>A0A132YZ51_ENTFC</name>
<dbReference type="EMBL" id="LRHK01000001">
    <property type="protein sequence ID" value="KWX19125.1"/>
    <property type="molecule type" value="Genomic_DNA"/>
</dbReference>
<dbReference type="Proteomes" id="UP001141166">
    <property type="component" value="Unassembled WGS sequence"/>
</dbReference>
<dbReference type="Proteomes" id="UP000070452">
    <property type="component" value="Unassembled WGS sequence"/>
</dbReference>
<dbReference type="PANTHER" id="PTHR43540">
    <property type="entry name" value="PEROXYUREIDOACRYLATE/UREIDOACRYLATE AMIDOHYDROLASE-RELATED"/>
    <property type="match status" value="1"/>
</dbReference>